<dbReference type="Proteomes" id="UP001200470">
    <property type="component" value="Unassembled WGS sequence"/>
</dbReference>
<name>A0ABS9CHS4_9BACT</name>
<dbReference type="SUPFAM" id="SSF140736">
    <property type="entry name" value="Rv1873-like"/>
    <property type="match status" value="1"/>
</dbReference>
<reference evidence="1 2" key="1">
    <citation type="submission" date="2020-12" db="EMBL/GenBank/DDBJ databases">
        <title>Whole genome sequences of gut porcine anaerobes.</title>
        <authorList>
            <person name="Kubasova T."/>
            <person name="Jahodarova E."/>
            <person name="Rychlik I."/>
        </authorList>
    </citation>
    <scope>NUCLEOTIDE SEQUENCE [LARGE SCALE GENOMIC DNA]</scope>
    <source>
        <strain evidence="1 2">An925</strain>
    </source>
</reference>
<evidence type="ECO:0000313" key="2">
    <source>
        <dbReference type="Proteomes" id="UP001200470"/>
    </source>
</evidence>
<keyword evidence="2" id="KW-1185">Reference proteome</keyword>
<protein>
    <submittedName>
        <fullName evidence="1">DUF1810 family protein</fullName>
    </submittedName>
</protein>
<dbReference type="InterPro" id="IPR014937">
    <property type="entry name" value="DUF1810"/>
</dbReference>
<evidence type="ECO:0000313" key="1">
    <source>
        <dbReference type="EMBL" id="MCF2563749.1"/>
    </source>
</evidence>
<dbReference type="Pfam" id="PF08837">
    <property type="entry name" value="DUF1810"/>
    <property type="match status" value="1"/>
</dbReference>
<gene>
    <name evidence="1" type="ORF">I6E12_06450</name>
</gene>
<sequence>MVNNRCSNLKRFLNAHEGAGRGVNEGDEVSSYEQALKEVKAGGKVTHWIWYIFPQMAGIKGTHSRPALFYGINGRLEAFQYINHPTLRNHLIEICEAVLNNKYSIYEIFGDDVIKVRSCVLLFASVSNIPVFKQIKSKYRW</sequence>
<comment type="caution">
    <text evidence="1">The sequence shown here is derived from an EMBL/GenBank/DDBJ whole genome shotgun (WGS) entry which is preliminary data.</text>
</comment>
<dbReference type="Gene3D" id="1.25.40.380">
    <property type="entry name" value="Protein of unknown function DUF1810"/>
    <property type="match status" value="1"/>
</dbReference>
<organism evidence="1 2">
    <name type="scientific">Xylanibacter brevis</name>
    <dbReference type="NCBI Taxonomy" id="83231"/>
    <lineage>
        <taxon>Bacteria</taxon>
        <taxon>Pseudomonadati</taxon>
        <taxon>Bacteroidota</taxon>
        <taxon>Bacteroidia</taxon>
        <taxon>Bacteroidales</taxon>
        <taxon>Prevotellaceae</taxon>
        <taxon>Xylanibacter</taxon>
    </lineage>
</organism>
<dbReference type="InterPro" id="IPR036287">
    <property type="entry name" value="Rv1873-like_sf"/>
</dbReference>
<accession>A0ABS9CHS4</accession>
<proteinExistence type="predicted"/>
<dbReference type="EMBL" id="JADYTN010000011">
    <property type="protein sequence ID" value="MCF2563749.1"/>
    <property type="molecule type" value="Genomic_DNA"/>
</dbReference>